<evidence type="ECO:0000313" key="2">
    <source>
        <dbReference type="EMBL" id="CUU01732.1"/>
    </source>
</evidence>
<accession>A0A0P1LJW9</accession>
<dbReference type="STRING" id="1633631.GCA_001442925_00347"/>
<reference evidence="2 3" key="1">
    <citation type="submission" date="2015-11" db="EMBL/GenBank/DDBJ databases">
        <authorList>
            <person name="Zhang Y."/>
            <person name="Guo Z."/>
        </authorList>
    </citation>
    <scope>NUCLEOTIDE SEQUENCE [LARGE SCALE GENOMIC DNA]</scope>
    <source>
        <strain evidence="2">JGI-4</strain>
    </source>
</reference>
<accession>A0A0S4MS51</accession>
<accession>A0A0P1MJJ5</accession>
<name>A0A0P1MPF0_9BACT</name>
<keyword evidence="1" id="KW-1133">Transmembrane helix</keyword>
<keyword evidence="1" id="KW-0812">Transmembrane</keyword>
<sequence length="58" mass="6355">MKKEVKIVLAGLTALGIGLAVGYMIANWLINDLMKDVVVDLDEEEVASELHQTAEEEV</sequence>
<protein>
    <submittedName>
        <fullName evidence="2">Uncharacterized protein</fullName>
    </submittedName>
</protein>
<evidence type="ECO:0000256" key="1">
    <source>
        <dbReference type="SAM" id="Phobius"/>
    </source>
</evidence>
<proteinExistence type="predicted"/>
<evidence type="ECO:0000313" key="3">
    <source>
        <dbReference type="Proteomes" id="UP000182011"/>
    </source>
</evidence>
<organism evidence="2 3">
    <name type="scientific">Candidatus Kryptonium thompsonii</name>
    <dbReference type="NCBI Taxonomy" id="1633631"/>
    <lineage>
        <taxon>Bacteria</taxon>
        <taxon>Pseudomonadati</taxon>
        <taxon>Candidatus Kryptoniota</taxon>
        <taxon>Candidatus Kryptonium</taxon>
    </lineage>
</organism>
<dbReference type="EMBL" id="FAOP01000002">
    <property type="protein sequence ID" value="CUU01732.1"/>
    <property type="molecule type" value="Genomic_DNA"/>
</dbReference>
<accession>A0A0P1LL21</accession>
<keyword evidence="1" id="KW-0472">Membrane</keyword>
<accession>A0A0P1LB66</accession>
<dbReference type="Proteomes" id="UP000182011">
    <property type="component" value="Unassembled WGS sequence"/>
</dbReference>
<dbReference type="AlphaFoldDB" id="A0A0P1MPF0"/>
<gene>
    <name evidence="2" type="ORF">JGI4_00345</name>
</gene>
<accession>A0A0P1LLQ0</accession>
<dbReference type="RefSeq" id="WP_159420993.1">
    <property type="nucleotide sequence ID" value="NZ_CZVJ01000031.1"/>
</dbReference>
<feature type="transmembrane region" description="Helical" evidence="1">
    <location>
        <begin position="7"/>
        <end position="30"/>
    </location>
</feature>
<accession>A0A0P1P300</accession>
<accession>A0A0P1M1C6</accession>
<accession>A0A0P1LQU9</accession>
<accession>A0A0P1MPF0</accession>